<protein>
    <submittedName>
        <fullName evidence="3">Uncharacterized protein</fullName>
    </submittedName>
</protein>
<gene>
    <name evidence="3" type="ORF">JAAARDRAFT_39199</name>
</gene>
<keyword evidence="2" id="KW-0472">Membrane</keyword>
<feature type="region of interest" description="Disordered" evidence="1">
    <location>
        <begin position="26"/>
        <end position="47"/>
    </location>
</feature>
<feature type="transmembrane region" description="Helical" evidence="2">
    <location>
        <begin position="132"/>
        <end position="154"/>
    </location>
</feature>
<accession>A0A067PQD0</accession>
<evidence type="ECO:0000256" key="1">
    <source>
        <dbReference type="SAM" id="MobiDB-lite"/>
    </source>
</evidence>
<keyword evidence="2" id="KW-1133">Transmembrane helix</keyword>
<dbReference type="Proteomes" id="UP000027265">
    <property type="component" value="Unassembled WGS sequence"/>
</dbReference>
<keyword evidence="2" id="KW-0812">Transmembrane</keyword>
<organism evidence="3 4">
    <name type="scientific">Jaapia argillacea MUCL 33604</name>
    <dbReference type="NCBI Taxonomy" id="933084"/>
    <lineage>
        <taxon>Eukaryota</taxon>
        <taxon>Fungi</taxon>
        <taxon>Dikarya</taxon>
        <taxon>Basidiomycota</taxon>
        <taxon>Agaricomycotina</taxon>
        <taxon>Agaricomycetes</taxon>
        <taxon>Agaricomycetidae</taxon>
        <taxon>Jaapiales</taxon>
        <taxon>Jaapiaceae</taxon>
        <taxon>Jaapia</taxon>
    </lineage>
</organism>
<dbReference type="OrthoDB" id="5322539at2759"/>
<evidence type="ECO:0000256" key="2">
    <source>
        <dbReference type="SAM" id="Phobius"/>
    </source>
</evidence>
<dbReference type="EMBL" id="KL197733">
    <property type="protein sequence ID" value="KDQ53512.1"/>
    <property type="molecule type" value="Genomic_DNA"/>
</dbReference>
<dbReference type="InParanoid" id="A0A067PQD0"/>
<dbReference type="PANTHER" id="PTHR35041:SF6">
    <property type="entry name" value="FORMYLMETHIONINE DEFORMYLASE-LIKE PROTEIN-RELATED"/>
    <property type="match status" value="1"/>
</dbReference>
<keyword evidence="4" id="KW-1185">Reference proteome</keyword>
<reference evidence="4" key="1">
    <citation type="journal article" date="2014" name="Proc. Natl. Acad. Sci. U.S.A.">
        <title>Extensive sampling of basidiomycete genomes demonstrates inadequacy of the white-rot/brown-rot paradigm for wood decay fungi.</title>
        <authorList>
            <person name="Riley R."/>
            <person name="Salamov A.A."/>
            <person name="Brown D.W."/>
            <person name="Nagy L.G."/>
            <person name="Floudas D."/>
            <person name="Held B.W."/>
            <person name="Levasseur A."/>
            <person name="Lombard V."/>
            <person name="Morin E."/>
            <person name="Otillar R."/>
            <person name="Lindquist E.A."/>
            <person name="Sun H."/>
            <person name="LaButti K.M."/>
            <person name="Schmutz J."/>
            <person name="Jabbour D."/>
            <person name="Luo H."/>
            <person name="Baker S.E."/>
            <person name="Pisabarro A.G."/>
            <person name="Walton J.D."/>
            <person name="Blanchette R.A."/>
            <person name="Henrissat B."/>
            <person name="Martin F."/>
            <person name="Cullen D."/>
            <person name="Hibbett D.S."/>
            <person name="Grigoriev I.V."/>
        </authorList>
    </citation>
    <scope>NUCLEOTIDE SEQUENCE [LARGE SCALE GENOMIC DNA]</scope>
    <source>
        <strain evidence="4">MUCL 33604</strain>
    </source>
</reference>
<dbReference type="AlphaFoldDB" id="A0A067PQD0"/>
<evidence type="ECO:0000313" key="3">
    <source>
        <dbReference type="EMBL" id="KDQ53512.1"/>
    </source>
</evidence>
<name>A0A067PQD0_9AGAM</name>
<dbReference type="STRING" id="933084.A0A067PQD0"/>
<proteinExistence type="predicted"/>
<dbReference type="PANTHER" id="PTHR35041">
    <property type="entry name" value="MEDIATOR OF RNA POLYMERASE II TRANSCRIPTION SUBUNIT 1"/>
    <property type="match status" value="1"/>
</dbReference>
<sequence>MASPPQHRRSYSRILLDDGTKVYYVMSTGGDPSGPKTGTDESLSPPPPTINSMMNAVSHSNSVNSRGSYLPIPIERGTRRSVRGGTTLVPAGVMFGGLIAGMLFALGHHLFYAHLSGRPVDSGPVNQKWANHIGAGIAYVVKTLFVFAIGSAYVQQLWFAARRSSGLALSSLDAGFGILNNPLKFLVPTFIASSPTLALIALISWTIPFVAIITPGALEVLPRNFTSSFSPCPIPIVDLSDPQSSLLFALYNTDHNTTAPGSGSFNAPSPLSQRLATEVLLAGAYKPPASPCGEVCAYTTAFQAPYFDCANVTSPGTIAEMFHAEVPVLYNGSFTTSTEQDYAIIGWAQDSTGFGQQVTNCTATNATYTYRVEHNGSAVNITLLSLLSTNNVATDRSLLNFYGQSPADPSNNLTQRQLINYAAILNAATSILSGSVTNDVIGPFSGIDVSGGNMVALSNFAQLNMSNWSAVDDMGLMMESLMRNISISLMSLNLPTPSSPTPTLAAQAGATCTQTVSRNVYNYRVLTLWIPYGIGLALCAIVILAGMYGLQRNGFEGQTSFSTLFRATRNPRLDLLLTRGQQVHEKPERDAKLRYDRIVVDGRSRSVFEPVEEWGQR</sequence>
<feature type="transmembrane region" description="Helical" evidence="2">
    <location>
        <begin position="529"/>
        <end position="550"/>
    </location>
</feature>
<feature type="transmembrane region" description="Helical" evidence="2">
    <location>
        <begin position="88"/>
        <end position="112"/>
    </location>
</feature>
<feature type="transmembrane region" description="Helical" evidence="2">
    <location>
        <begin position="197"/>
        <end position="218"/>
    </location>
</feature>
<dbReference type="HOGENOM" id="CLU_008809_1_2_1"/>
<evidence type="ECO:0000313" key="4">
    <source>
        <dbReference type="Proteomes" id="UP000027265"/>
    </source>
</evidence>